<name>A0A8S0QIR1_OLEEU</name>
<dbReference type="PANTHER" id="PTHR31374">
    <property type="entry name" value="AUXIN-INDUCED PROTEIN-LIKE-RELATED"/>
    <property type="match status" value="1"/>
</dbReference>
<dbReference type="Gramene" id="OE9A118110T1">
    <property type="protein sequence ID" value="OE9A118110C1"/>
    <property type="gene ID" value="OE9A118110"/>
</dbReference>
<dbReference type="PANTHER" id="PTHR31374:SF440">
    <property type="entry name" value="AUXIN-RESPONSIVE PROTEIN SAUR32-LIKE"/>
    <property type="match status" value="1"/>
</dbReference>
<proteinExistence type="inferred from homology"/>
<dbReference type="EMBL" id="CACTIH010001849">
    <property type="protein sequence ID" value="CAA2965854.1"/>
    <property type="molecule type" value="Genomic_DNA"/>
</dbReference>
<reference evidence="2 3" key="1">
    <citation type="submission" date="2019-12" db="EMBL/GenBank/DDBJ databases">
        <authorList>
            <person name="Alioto T."/>
            <person name="Alioto T."/>
            <person name="Gomez Garrido J."/>
        </authorList>
    </citation>
    <scope>NUCLEOTIDE SEQUENCE [LARGE SCALE GENOMIC DNA]</scope>
</reference>
<dbReference type="AlphaFoldDB" id="A0A8S0QIR1"/>
<dbReference type="OrthoDB" id="1026046at2759"/>
<organism evidence="2 3">
    <name type="scientific">Olea europaea subsp. europaea</name>
    <dbReference type="NCBI Taxonomy" id="158383"/>
    <lineage>
        <taxon>Eukaryota</taxon>
        <taxon>Viridiplantae</taxon>
        <taxon>Streptophyta</taxon>
        <taxon>Embryophyta</taxon>
        <taxon>Tracheophyta</taxon>
        <taxon>Spermatophyta</taxon>
        <taxon>Magnoliopsida</taxon>
        <taxon>eudicotyledons</taxon>
        <taxon>Gunneridae</taxon>
        <taxon>Pentapetalae</taxon>
        <taxon>asterids</taxon>
        <taxon>lamiids</taxon>
        <taxon>Lamiales</taxon>
        <taxon>Oleaceae</taxon>
        <taxon>Oleeae</taxon>
        <taxon>Olea</taxon>
    </lineage>
</organism>
<evidence type="ECO:0000313" key="2">
    <source>
        <dbReference type="EMBL" id="CAA2965854.1"/>
    </source>
</evidence>
<dbReference type="GO" id="GO:0009733">
    <property type="term" value="P:response to auxin"/>
    <property type="evidence" value="ECO:0007669"/>
    <property type="project" value="InterPro"/>
</dbReference>
<sequence>MGSGEKSSHHLNFHLHMPHIHFHHHGHGHGHGGGKKELRNVPKGCLAITVGQGAEQQRFIIPVIYINHPLFMQLLKAAEEEYGFDQKGPINIPCHVEEFRHVHAKIDEENSHQQHQNHHYHHHRHHQFLCFGA</sequence>
<evidence type="ECO:0000256" key="1">
    <source>
        <dbReference type="ARBA" id="ARBA00006974"/>
    </source>
</evidence>
<dbReference type="Pfam" id="PF02519">
    <property type="entry name" value="Auxin_inducible"/>
    <property type="match status" value="1"/>
</dbReference>
<dbReference type="InterPro" id="IPR003676">
    <property type="entry name" value="SAUR_fam"/>
</dbReference>
<dbReference type="Proteomes" id="UP000594638">
    <property type="component" value="Unassembled WGS sequence"/>
</dbReference>
<keyword evidence="3" id="KW-1185">Reference proteome</keyword>
<accession>A0A8S0QIR1</accession>
<protein>
    <submittedName>
        <fullName evidence="2">Auxin-responsive SAUR32-like</fullName>
    </submittedName>
</protein>
<evidence type="ECO:0000313" key="3">
    <source>
        <dbReference type="Proteomes" id="UP000594638"/>
    </source>
</evidence>
<comment type="similarity">
    <text evidence="1">Belongs to the ARG7 family.</text>
</comment>
<gene>
    <name evidence="2" type="ORF">OLEA9_A118110</name>
</gene>
<comment type="caution">
    <text evidence="2">The sequence shown here is derived from an EMBL/GenBank/DDBJ whole genome shotgun (WGS) entry which is preliminary data.</text>
</comment>